<keyword evidence="1" id="KW-0732">Signal</keyword>
<sequence>MKKFILSAVLCGGVLVASSSMLTVHADDTLTGTTAVNSEVVKGDVTLKVDEATDFGQKALSSVVDFGSKDINYTVTDYSGDVKGFTISAKLTDTDDKRSLKIGDVELSDQEAPVVTKASNAVGQNTDKVAAALKYTGVEKVQKYASSIEWSLTKGTTAQIGE</sequence>
<reference evidence="2" key="2">
    <citation type="journal article" date="2018" name="Food Control">
        <title>Characterization of Lactococcus lactis isolates from herbs, fruits and vegetables for use as biopreservatives against Listeria monocytogenes in cheese.</title>
        <authorList>
            <person name="Ho V."/>
            <person name="Lo R."/>
            <person name="Bansal N."/>
            <person name="Turner M.S."/>
        </authorList>
    </citation>
    <scope>NUCLEOTIDE SEQUENCE</scope>
    <source>
        <strain evidence="2">537</strain>
    </source>
</reference>
<comment type="caution">
    <text evidence="2">The sequence shown here is derived from an EMBL/GenBank/DDBJ whole genome shotgun (WGS) entry which is preliminary data.</text>
</comment>
<name>A0AAP8DZE7_9LACT</name>
<dbReference type="RefSeq" id="WP_058218416.1">
    <property type="nucleotide sequence ID" value="NZ_JAOWLS010000008.1"/>
</dbReference>
<evidence type="ECO:0000313" key="3">
    <source>
        <dbReference type="Proteomes" id="UP000225275"/>
    </source>
</evidence>
<feature type="signal peptide" evidence="1">
    <location>
        <begin position="1"/>
        <end position="26"/>
    </location>
</feature>
<evidence type="ECO:0000256" key="1">
    <source>
        <dbReference type="SAM" id="SignalP"/>
    </source>
</evidence>
<dbReference type="AlphaFoldDB" id="A0AAP8DZE7"/>
<dbReference type="EMBL" id="MTJS01000008">
    <property type="protein sequence ID" value="PFG87329.1"/>
    <property type="molecule type" value="Genomic_DNA"/>
</dbReference>
<gene>
    <name evidence="2" type="ORF">BW154_12775</name>
</gene>
<organism evidence="2 3">
    <name type="scientific">Lactococcus lactis</name>
    <dbReference type="NCBI Taxonomy" id="1358"/>
    <lineage>
        <taxon>Bacteria</taxon>
        <taxon>Bacillati</taxon>
        <taxon>Bacillota</taxon>
        <taxon>Bacilli</taxon>
        <taxon>Lactobacillales</taxon>
        <taxon>Streptococcaceae</taxon>
        <taxon>Lactococcus</taxon>
    </lineage>
</organism>
<reference evidence="2" key="1">
    <citation type="submission" date="2017-01" db="EMBL/GenBank/DDBJ databases">
        <authorList>
            <person name="Lo R."/>
        </authorList>
    </citation>
    <scope>NUCLEOTIDE SEQUENCE</scope>
    <source>
        <strain evidence="2">537</strain>
    </source>
</reference>
<proteinExistence type="predicted"/>
<evidence type="ECO:0000313" key="2">
    <source>
        <dbReference type="EMBL" id="PFG87329.1"/>
    </source>
</evidence>
<protein>
    <submittedName>
        <fullName evidence="2">Uncharacterized protein</fullName>
    </submittedName>
</protein>
<feature type="chain" id="PRO_5043020848" evidence="1">
    <location>
        <begin position="27"/>
        <end position="162"/>
    </location>
</feature>
<accession>A0AAP8DZE7</accession>
<dbReference type="Proteomes" id="UP000225275">
    <property type="component" value="Unassembled WGS sequence"/>
</dbReference>